<dbReference type="EMBL" id="KZ110602">
    <property type="protein sequence ID" value="OSX59604.1"/>
    <property type="molecule type" value="Genomic_DNA"/>
</dbReference>
<keyword evidence="1" id="KW-1133">Transmembrane helix</keyword>
<keyword evidence="3" id="KW-1185">Reference proteome</keyword>
<dbReference type="GeneID" id="36324577"/>
<evidence type="ECO:0000256" key="1">
    <source>
        <dbReference type="SAM" id="Phobius"/>
    </source>
</evidence>
<protein>
    <submittedName>
        <fullName evidence="2">Uncharacterized protein</fullName>
    </submittedName>
</protein>
<reference evidence="2 3" key="1">
    <citation type="submission" date="2017-04" db="EMBL/GenBank/DDBJ databases">
        <title>Genome Sequence of the Model Brown-Rot Fungus Postia placenta SB12.</title>
        <authorList>
            <consortium name="DOE Joint Genome Institute"/>
            <person name="Gaskell J."/>
            <person name="Kersten P."/>
            <person name="Larrondo L.F."/>
            <person name="Canessa P."/>
            <person name="Martinez D."/>
            <person name="Hibbett D."/>
            <person name="Schmoll M."/>
            <person name="Kubicek C.P."/>
            <person name="Martinez A.T."/>
            <person name="Yadav J."/>
            <person name="Master E."/>
            <person name="Magnuson J.K."/>
            <person name="James T."/>
            <person name="Yaver D."/>
            <person name="Berka R."/>
            <person name="Labutti K."/>
            <person name="Lipzen A."/>
            <person name="Aerts A."/>
            <person name="Barry K."/>
            <person name="Henrissat B."/>
            <person name="Blanchette R."/>
            <person name="Grigoriev I."/>
            <person name="Cullen D."/>
        </authorList>
    </citation>
    <scope>NUCLEOTIDE SEQUENCE [LARGE SCALE GENOMIC DNA]</scope>
    <source>
        <strain evidence="2 3">MAD-698-R-SB12</strain>
    </source>
</reference>
<gene>
    <name evidence="2" type="ORF">POSPLADRAFT_1048906</name>
</gene>
<dbReference type="Proteomes" id="UP000194127">
    <property type="component" value="Unassembled WGS sequence"/>
</dbReference>
<name>A0A1X6MT87_9APHY</name>
<evidence type="ECO:0000313" key="2">
    <source>
        <dbReference type="EMBL" id="OSX59604.1"/>
    </source>
</evidence>
<dbReference type="RefSeq" id="XP_024336398.1">
    <property type="nucleotide sequence ID" value="XM_024479627.1"/>
</dbReference>
<evidence type="ECO:0000313" key="3">
    <source>
        <dbReference type="Proteomes" id="UP000194127"/>
    </source>
</evidence>
<dbReference type="AlphaFoldDB" id="A0A1X6MT87"/>
<proteinExistence type="predicted"/>
<feature type="transmembrane region" description="Helical" evidence="1">
    <location>
        <begin position="130"/>
        <end position="148"/>
    </location>
</feature>
<feature type="transmembrane region" description="Helical" evidence="1">
    <location>
        <begin position="373"/>
        <end position="392"/>
    </location>
</feature>
<feature type="transmembrane region" description="Helical" evidence="1">
    <location>
        <begin position="160"/>
        <end position="180"/>
    </location>
</feature>
<keyword evidence="1" id="KW-0472">Membrane</keyword>
<dbReference type="OrthoDB" id="3253026at2759"/>
<feature type="transmembrane region" description="Helical" evidence="1">
    <location>
        <begin position="337"/>
        <end position="361"/>
    </location>
</feature>
<accession>A0A1X6MT87</accession>
<organism evidence="2 3">
    <name type="scientific">Postia placenta MAD-698-R-SB12</name>
    <dbReference type="NCBI Taxonomy" id="670580"/>
    <lineage>
        <taxon>Eukaryota</taxon>
        <taxon>Fungi</taxon>
        <taxon>Dikarya</taxon>
        <taxon>Basidiomycota</taxon>
        <taxon>Agaricomycotina</taxon>
        <taxon>Agaricomycetes</taxon>
        <taxon>Polyporales</taxon>
        <taxon>Adustoporiaceae</taxon>
        <taxon>Rhodonia</taxon>
    </lineage>
</organism>
<keyword evidence="1" id="KW-0812">Transmembrane</keyword>
<sequence length="404" mass="44831">MMLAASCSSLVLGDVGVAMLSGAMIIVAWTSLWEPPIDREELVYVQLPEGFLDMSEEDMAGYLATIDVESIGEEFDVFDSVQGGTFGELNLPDDYACCIHHFYAGWTFPQILISNVQDVSSIKLHRPTSWLKAILSIIQVVSAILTLYNSRSDQLMRYGYAAYGLSVTPYTIMSLINLLYAGQVGEWPCLYILHTPILEEAECREDAPFTGVIGRVRPLPSTEEISGDPSIQPCIREGYTATFLSLEYTDDLQPVTALRTLVVRVDDAIRRLKFYPGASSSNIVLRFGVASMTDRTLPLPDSLWFPKGLDPSTFLENPKLSDCLAFVPMYWFVAVNYVLAAVFANAVIASPYVVMLILTHFKVQSSTLADRAWMVSWPITMVPAVGGFYTVVKMYLDDKGYSKC</sequence>